<dbReference type="PANTHER" id="PTHR33933:SF1">
    <property type="entry name" value="PROTEIN ADENYLYLTRANSFERASE MNTA-RELATED"/>
    <property type="match status" value="1"/>
</dbReference>
<dbReference type="SMART" id="SM00748">
    <property type="entry name" value="HEPN"/>
    <property type="match status" value="1"/>
</dbReference>
<dbReference type="Gene3D" id="1.20.120.330">
    <property type="entry name" value="Nucleotidyltransferases domain 2"/>
    <property type="match status" value="1"/>
</dbReference>
<reference evidence="3" key="1">
    <citation type="submission" date="2016-10" db="EMBL/GenBank/DDBJ databases">
        <authorList>
            <person name="Varghese N."/>
            <person name="Submissions S."/>
        </authorList>
    </citation>
    <scope>NUCLEOTIDE SEQUENCE [LARGE SCALE GENOMIC DNA]</scope>
    <source>
        <strain evidence="3">Jip14</strain>
    </source>
</reference>
<organism evidence="2 3">
    <name type="scientific">Parapedobacter koreensis</name>
    <dbReference type="NCBI Taxonomy" id="332977"/>
    <lineage>
        <taxon>Bacteria</taxon>
        <taxon>Pseudomonadati</taxon>
        <taxon>Bacteroidota</taxon>
        <taxon>Sphingobacteriia</taxon>
        <taxon>Sphingobacteriales</taxon>
        <taxon>Sphingobacteriaceae</taxon>
        <taxon>Parapedobacter</taxon>
    </lineage>
</organism>
<dbReference type="InterPro" id="IPR043519">
    <property type="entry name" value="NT_sf"/>
</dbReference>
<name>A0A1H7NL67_9SPHI</name>
<feature type="domain" description="HEPN" evidence="1">
    <location>
        <begin position="159"/>
        <end position="273"/>
    </location>
</feature>
<dbReference type="InterPro" id="IPR052548">
    <property type="entry name" value="Type_VII_TA_antitoxin"/>
</dbReference>
<dbReference type="STRING" id="332977.SAMN05421740_10413"/>
<proteinExistence type="predicted"/>
<dbReference type="InterPro" id="IPR007842">
    <property type="entry name" value="HEPN_dom"/>
</dbReference>
<dbReference type="Gene3D" id="3.30.460.10">
    <property type="entry name" value="Beta Polymerase, domain 2"/>
    <property type="match status" value="1"/>
</dbReference>
<dbReference type="Pfam" id="PF05168">
    <property type="entry name" value="HEPN"/>
    <property type="match status" value="1"/>
</dbReference>
<dbReference type="SUPFAM" id="SSF81593">
    <property type="entry name" value="Nucleotidyltransferase substrate binding subunit/domain"/>
    <property type="match status" value="1"/>
</dbReference>
<dbReference type="EMBL" id="FNZR01000004">
    <property type="protein sequence ID" value="SEL23728.1"/>
    <property type="molecule type" value="Genomic_DNA"/>
</dbReference>
<keyword evidence="3" id="KW-1185">Reference proteome</keyword>
<dbReference type="Proteomes" id="UP000198916">
    <property type="component" value="Unassembled WGS sequence"/>
</dbReference>
<accession>A0A1H7NL67</accession>
<dbReference type="AlphaFoldDB" id="A0A1H7NL67"/>
<dbReference type="PANTHER" id="PTHR33933">
    <property type="entry name" value="NUCLEOTIDYLTRANSFERASE"/>
    <property type="match status" value="1"/>
</dbReference>
<gene>
    <name evidence="2" type="ORF">SAMN05421740_10413</name>
</gene>
<dbReference type="SUPFAM" id="SSF81301">
    <property type="entry name" value="Nucleotidyltransferase"/>
    <property type="match status" value="1"/>
</dbReference>
<sequence length="289" mass="34081">MNTKLPVSLPEHKLREIEAIKQVIVDFVDPDKIILYGSYAKGKYVEHVYIKDGIRHFYISDYDLVIIAENFTVKPYELADELEKRIGSRPDVNFFMYKSAHFNEKLKNGHHFYVPVYNEGVLLYDAKQTELVTPGPIDINQIRANSLEYFDFWIDHAERFYKHALIEFDDVIANKSRSNLAVWFSFQSIESIYSALLLIFMGEKPKHHNLIRYRRSVQSISTDLNKIFPDVKDSYERNLFDLLNRAYIGAKYKIDYEAPERDVQELLKRVEKMIAVAKQVCMERIESYK</sequence>
<dbReference type="PROSITE" id="PS50910">
    <property type="entry name" value="HEPN"/>
    <property type="match status" value="1"/>
</dbReference>
<dbReference type="RefSeq" id="WP_090605483.1">
    <property type="nucleotide sequence ID" value="NZ_FNZR01000004.1"/>
</dbReference>
<dbReference type="OrthoDB" id="1321649at2"/>
<dbReference type="CDD" id="cd05403">
    <property type="entry name" value="NT_KNTase_like"/>
    <property type="match status" value="1"/>
</dbReference>
<evidence type="ECO:0000313" key="3">
    <source>
        <dbReference type="Proteomes" id="UP000198916"/>
    </source>
</evidence>
<protein>
    <submittedName>
        <fullName evidence="2">HEPN domain-containing protein</fullName>
    </submittedName>
</protein>
<evidence type="ECO:0000259" key="1">
    <source>
        <dbReference type="PROSITE" id="PS50910"/>
    </source>
</evidence>
<evidence type="ECO:0000313" key="2">
    <source>
        <dbReference type="EMBL" id="SEL23728.1"/>
    </source>
</evidence>